<gene>
    <name evidence="2" type="ORF">Tcan_15045</name>
</gene>
<evidence type="ECO:0000313" key="2">
    <source>
        <dbReference type="EMBL" id="KHN84353.1"/>
    </source>
</evidence>
<dbReference type="OrthoDB" id="5869583at2759"/>
<keyword evidence="1" id="KW-0732">Signal</keyword>
<evidence type="ECO:0008006" key="4">
    <source>
        <dbReference type="Google" id="ProtNLM"/>
    </source>
</evidence>
<dbReference type="EMBL" id="JPKZ01000989">
    <property type="protein sequence ID" value="KHN84353.1"/>
    <property type="molecule type" value="Genomic_DNA"/>
</dbReference>
<dbReference type="Proteomes" id="UP000031036">
    <property type="component" value="Unassembled WGS sequence"/>
</dbReference>
<proteinExistence type="predicted"/>
<feature type="signal peptide" evidence="1">
    <location>
        <begin position="1"/>
        <end position="20"/>
    </location>
</feature>
<keyword evidence="3" id="KW-1185">Reference proteome</keyword>
<evidence type="ECO:0000313" key="3">
    <source>
        <dbReference type="Proteomes" id="UP000031036"/>
    </source>
</evidence>
<accession>A0A0B2VRS3</accession>
<feature type="chain" id="PRO_5002096309" description="VWFA domain-containing protein" evidence="1">
    <location>
        <begin position="21"/>
        <end position="84"/>
    </location>
</feature>
<sequence length="84" mass="9246">MVLLLERLLLLTALLATALAVRNISTTIVASRTTTTPHKYDPSERKCACQPSKLYLDIVVVIDTSLSMTKEGLVQVTFMLIVLV</sequence>
<comment type="caution">
    <text evidence="2">The sequence shown here is derived from an EMBL/GenBank/DDBJ whole genome shotgun (WGS) entry which is preliminary data.</text>
</comment>
<dbReference type="AlphaFoldDB" id="A0A0B2VRS3"/>
<protein>
    <recommendedName>
        <fullName evidence="4">VWFA domain-containing protein</fullName>
    </recommendedName>
</protein>
<organism evidence="2 3">
    <name type="scientific">Toxocara canis</name>
    <name type="common">Canine roundworm</name>
    <dbReference type="NCBI Taxonomy" id="6265"/>
    <lineage>
        <taxon>Eukaryota</taxon>
        <taxon>Metazoa</taxon>
        <taxon>Ecdysozoa</taxon>
        <taxon>Nematoda</taxon>
        <taxon>Chromadorea</taxon>
        <taxon>Rhabditida</taxon>
        <taxon>Spirurina</taxon>
        <taxon>Ascaridomorpha</taxon>
        <taxon>Ascaridoidea</taxon>
        <taxon>Toxocaridae</taxon>
        <taxon>Toxocara</taxon>
    </lineage>
</organism>
<reference evidence="2 3" key="1">
    <citation type="submission" date="2014-11" db="EMBL/GenBank/DDBJ databases">
        <title>Genetic blueprint of the zoonotic pathogen Toxocara canis.</title>
        <authorList>
            <person name="Zhu X.-Q."/>
            <person name="Korhonen P.K."/>
            <person name="Cai H."/>
            <person name="Young N.D."/>
            <person name="Nejsum P."/>
            <person name="von Samson-Himmelstjerna G."/>
            <person name="Boag P.R."/>
            <person name="Tan P."/>
            <person name="Li Q."/>
            <person name="Min J."/>
            <person name="Yang Y."/>
            <person name="Wang X."/>
            <person name="Fang X."/>
            <person name="Hall R.S."/>
            <person name="Hofmann A."/>
            <person name="Sternberg P.W."/>
            <person name="Jex A.R."/>
            <person name="Gasser R.B."/>
        </authorList>
    </citation>
    <scope>NUCLEOTIDE SEQUENCE [LARGE SCALE GENOMIC DNA]</scope>
    <source>
        <strain evidence="2">PN_DK_2014</strain>
    </source>
</reference>
<evidence type="ECO:0000256" key="1">
    <source>
        <dbReference type="SAM" id="SignalP"/>
    </source>
</evidence>
<name>A0A0B2VRS3_TOXCA</name>